<reference evidence="2 3" key="1">
    <citation type="journal article" date="2014" name="Genome Biol. Evol.">
        <title>The secreted proteins of Achlya hypogyna and Thraustotheca clavata identify the ancestral oomycete secretome and reveal gene acquisitions by horizontal gene transfer.</title>
        <authorList>
            <person name="Misner I."/>
            <person name="Blouin N."/>
            <person name="Leonard G."/>
            <person name="Richards T.A."/>
            <person name="Lane C.E."/>
        </authorList>
    </citation>
    <scope>NUCLEOTIDE SEQUENCE [LARGE SCALE GENOMIC DNA]</scope>
    <source>
        <strain evidence="2 3">ATCC 34112</strain>
    </source>
</reference>
<comment type="caution">
    <text evidence="2">The sequence shown here is derived from an EMBL/GenBank/DDBJ whole genome shotgun (WGS) entry which is preliminary data.</text>
</comment>
<proteinExistence type="predicted"/>
<dbReference type="PANTHER" id="PTHR45023">
    <property type="match status" value="1"/>
</dbReference>
<feature type="compositionally biased region" description="Polar residues" evidence="1">
    <location>
        <begin position="208"/>
        <end position="222"/>
    </location>
</feature>
<feature type="region of interest" description="Disordered" evidence="1">
    <location>
        <begin position="297"/>
        <end position="317"/>
    </location>
</feature>
<protein>
    <recommendedName>
        <fullName evidence="4">Myb-like domain-containing protein</fullName>
    </recommendedName>
</protein>
<name>A0A1W0A973_9STRA</name>
<evidence type="ECO:0000256" key="1">
    <source>
        <dbReference type="SAM" id="MobiDB-lite"/>
    </source>
</evidence>
<organism evidence="2 3">
    <name type="scientific">Thraustotheca clavata</name>
    <dbReference type="NCBI Taxonomy" id="74557"/>
    <lineage>
        <taxon>Eukaryota</taxon>
        <taxon>Sar</taxon>
        <taxon>Stramenopiles</taxon>
        <taxon>Oomycota</taxon>
        <taxon>Saprolegniomycetes</taxon>
        <taxon>Saprolegniales</taxon>
        <taxon>Achlyaceae</taxon>
        <taxon>Thraustotheca</taxon>
    </lineage>
</organism>
<accession>A0A1W0A973</accession>
<evidence type="ECO:0000313" key="2">
    <source>
        <dbReference type="EMBL" id="OQS06778.1"/>
    </source>
</evidence>
<feature type="compositionally biased region" description="Acidic residues" evidence="1">
    <location>
        <begin position="308"/>
        <end position="317"/>
    </location>
</feature>
<dbReference type="PANTHER" id="PTHR45023:SF4">
    <property type="entry name" value="GLYCINE-RICH PROTEIN-RELATED"/>
    <property type="match status" value="1"/>
</dbReference>
<dbReference type="AlphaFoldDB" id="A0A1W0A973"/>
<dbReference type="Proteomes" id="UP000243217">
    <property type="component" value="Unassembled WGS sequence"/>
</dbReference>
<feature type="region of interest" description="Disordered" evidence="1">
    <location>
        <begin position="171"/>
        <end position="224"/>
    </location>
</feature>
<dbReference type="EMBL" id="JNBS01000308">
    <property type="protein sequence ID" value="OQS06778.1"/>
    <property type="molecule type" value="Genomic_DNA"/>
</dbReference>
<evidence type="ECO:0008006" key="4">
    <source>
        <dbReference type="Google" id="ProtNLM"/>
    </source>
</evidence>
<evidence type="ECO:0000313" key="3">
    <source>
        <dbReference type="Proteomes" id="UP000243217"/>
    </source>
</evidence>
<keyword evidence="3" id="KW-1185">Reference proteome</keyword>
<sequence length="317" mass="36604">MVDREYKGYTRGRNSGAVNFLEEEDVVLAKVWAEVMSEDEGVQMLILWPRVARKFRTECEKKAIPNHRNPNSLRNRFLTLQHSFSKYVPCLQKALETHRPGWALSNYEKEARSLFLRAHGKRFKHELAYNELRHAPKFSIDLDLVPVEVRETLNLDAMFAYHDPNEPDGFIPTGNGNQSPTIVRPMSKRLKVSNDENETEDENDTKVENQISSQTQKTQEPQQAVKLPEKTTGMVMRESNSRLQQYMQNKLLQSLPKESIERRAIEQEMAKSMLLDIQIANATKTIKLNELKKQLADQNDNDVPMASEDTEDNMTTN</sequence>
<gene>
    <name evidence="2" type="ORF">THRCLA_01210</name>
</gene>